<organism evidence="8 9">
    <name type="scientific">Pleurotus eryngii</name>
    <name type="common">Boletus of the steppes</name>
    <dbReference type="NCBI Taxonomy" id="5323"/>
    <lineage>
        <taxon>Eukaryota</taxon>
        <taxon>Fungi</taxon>
        <taxon>Dikarya</taxon>
        <taxon>Basidiomycota</taxon>
        <taxon>Agaricomycotina</taxon>
        <taxon>Agaricomycetes</taxon>
        <taxon>Agaricomycetidae</taxon>
        <taxon>Agaricales</taxon>
        <taxon>Pleurotineae</taxon>
        <taxon>Pleurotaceae</taxon>
        <taxon>Pleurotus</taxon>
    </lineage>
</organism>
<evidence type="ECO:0000256" key="2">
    <source>
        <dbReference type="ARBA" id="ARBA00022692"/>
    </source>
</evidence>
<dbReference type="OrthoDB" id="5296287at2759"/>
<dbReference type="PANTHER" id="PTHR23508:SF10">
    <property type="entry name" value="CARBOXYLIC ACID TRANSPORTER PROTEIN HOMOLOG"/>
    <property type="match status" value="1"/>
</dbReference>
<keyword evidence="9" id="KW-1185">Reference proteome</keyword>
<dbReference type="PROSITE" id="PS50850">
    <property type="entry name" value="MFS"/>
    <property type="match status" value="1"/>
</dbReference>
<dbReference type="InterPro" id="IPR020846">
    <property type="entry name" value="MFS_dom"/>
</dbReference>
<gene>
    <name evidence="8" type="ORF">BDN71DRAFT_1386795</name>
</gene>
<dbReference type="Proteomes" id="UP000807025">
    <property type="component" value="Unassembled WGS sequence"/>
</dbReference>
<evidence type="ECO:0000259" key="7">
    <source>
        <dbReference type="PROSITE" id="PS50850"/>
    </source>
</evidence>
<feature type="transmembrane region" description="Helical" evidence="6">
    <location>
        <begin position="192"/>
        <end position="211"/>
    </location>
</feature>
<feature type="transmembrane region" description="Helical" evidence="6">
    <location>
        <begin position="286"/>
        <end position="308"/>
    </location>
</feature>
<feature type="transmembrane region" description="Helical" evidence="6">
    <location>
        <begin position="72"/>
        <end position="91"/>
    </location>
</feature>
<proteinExistence type="predicted"/>
<name>A0A9P6A135_PLEER</name>
<dbReference type="Pfam" id="PF07690">
    <property type="entry name" value="MFS_1"/>
    <property type="match status" value="1"/>
</dbReference>
<feature type="transmembrane region" description="Helical" evidence="6">
    <location>
        <begin position="158"/>
        <end position="180"/>
    </location>
</feature>
<dbReference type="PANTHER" id="PTHR23508">
    <property type="entry name" value="CARBOXYLIC ACID TRANSPORTER PROTEIN HOMOLOG"/>
    <property type="match status" value="1"/>
</dbReference>
<dbReference type="SUPFAM" id="SSF103473">
    <property type="entry name" value="MFS general substrate transporter"/>
    <property type="match status" value="1"/>
</dbReference>
<dbReference type="Gene3D" id="1.20.1250.20">
    <property type="entry name" value="MFS general substrate transporter like domains"/>
    <property type="match status" value="2"/>
</dbReference>
<keyword evidence="2 6" id="KW-0812">Transmembrane</keyword>
<reference evidence="8" key="1">
    <citation type="submission" date="2020-11" db="EMBL/GenBank/DDBJ databases">
        <authorList>
            <consortium name="DOE Joint Genome Institute"/>
            <person name="Ahrendt S."/>
            <person name="Riley R."/>
            <person name="Andreopoulos W."/>
            <person name="Labutti K."/>
            <person name="Pangilinan J."/>
            <person name="Ruiz-Duenas F.J."/>
            <person name="Barrasa J.M."/>
            <person name="Sanchez-Garcia M."/>
            <person name="Camarero S."/>
            <person name="Miyauchi S."/>
            <person name="Serrano A."/>
            <person name="Linde D."/>
            <person name="Babiker R."/>
            <person name="Drula E."/>
            <person name="Ayuso-Fernandez I."/>
            <person name="Pacheco R."/>
            <person name="Padilla G."/>
            <person name="Ferreira P."/>
            <person name="Barriuso J."/>
            <person name="Kellner H."/>
            <person name="Castanera R."/>
            <person name="Alfaro M."/>
            <person name="Ramirez L."/>
            <person name="Pisabarro A.G."/>
            <person name="Kuo A."/>
            <person name="Tritt A."/>
            <person name="Lipzen A."/>
            <person name="He G."/>
            <person name="Yan M."/>
            <person name="Ng V."/>
            <person name="Cullen D."/>
            <person name="Martin F."/>
            <person name="Rosso M.-N."/>
            <person name="Henrissat B."/>
            <person name="Hibbett D."/>
            <person name="Martinez A.T."/>
            <person name="Grigoriev I.V."/>
        </authorList>
    </citation>
    <scope>NUCLEOTIDE SEQUENCE</scope>
    <source>
        <strain evidence="8">ATCC 90797</strain>
    </source>
</reference>
<evidence type="ECO:0000256" key="5">
    <source>
        <dbReference type="SAM" id="MobiDB-lite"/>
    </source>
</evidence>
<dbReference type="EMBL" id="MU154540">
    <property type="protein sequence ID" value="KAF9497945.1"/>
    <property type="molecule type" value="Genomic_DNA"/>
</dbReference>
<keyword evidence="4 6" id="KW-0472">Membrane</keyword>
<dbReference type="AlphaFoldDB" id="A0A9P6A135"/>
<evidence type="ECO:0000313" key="9">
    <source>
        <dbReference type="Proteomes" id="UP000807025"/>
    </source>
</evidence>
<dbReference type="CDD" id="cd17316">
    <property type="entry name" value="MFS_SV2_like"/>
    <property type="match status" value="1"/>
</dbReference>
<dbReference type="FunFam" id="1.20.1250.20:FF:000340">
    <property type="entry name" value="MFS transporter, SHS family, lactate transporter"/>
    <property type="match status" value="1"/>
</dbReference>
<dbReference type="InterPro" id="IPR011701">
    <property type="entry name" value="MFS"/>
</dbReference>
<comment type="caution">
    <text evidence="8">The sequence shown here is derived from an EMBL/GenBank/DDBJ whole genome shotgun (WGS) entry which is preliminary data.</text>
</comment>
<feature type="region of interest" description="Disordered" evidence="5">
    <location>
        <begin position="466"/>
        <end position="504"/>
    </location>
</feature>
<evidence type="ECO:0000256" key="3">
    <source>
        <dbReference type="ARBA" id="ARBA00022989"/>
    </source>
</evidence>
<dbReference type="GO" id="GO:0005886">
    <property type="term" value="C:plasma membrane"/>
    <property type="evidence" value="ECO:0007669"/>
    <property type="project" value="TreeGrafter"/>
</dbReference>
<sequence length="504" mass="54237">MAPYFLRNLIPQREQRESARPLLTVLAGLTWIQWAHFFSGWLAWTCDAIDFFSVSLSISHLEDEFNKEASEITTAITLTLLFRSVGAVIFGITSDRFGRKWPLVANMVLITVLQLGAGFVQTFKQFLALRSLFGIAMGGIWGLAASTALENLPVEARGLASGVLQQGYAVGYLLASVINLTLVPEVPAGWRALFWTASGISLFAAGVRALLPESAVFLRAKAAEQARGTTTGNKTRIFLHETGEMLKRHWLLCIYAVLLMTGFNFLSHGSQDLYPLYLQQSKGISAHNATVATIIGNCGAIAYVLFINDRTPKIGGAIAGWVSQYIGRRLTIILFVVLIGAFIPLWIIPSTFGGLAAGAFCIQFGVQGAWGVIPILLAEMSPPAFRATFPGVAYQLGNMVSSASAQIEATGGGNLRTTIIKDGVPTDVPDYATVQGILIGVVAAFVIIITIIGPEKHGSHFEKHKTAFEEGGGADAIAEEERSREDSAGSRVGSLNEKDDAEKV</sequence>
<evidence type="ECO:0000313" key="8">
    <source>
        <dbReference type="EMBL" id="KAF9497945.1"/>
    </source>
</evidence>
<dbReference type="GO" id="GO:0015355">
    <property type="term" value="F:secondary active monocarboxylate transmembrane transporter activity"/>
    <property type="evidence" value="ECO:0007669"/>
    <property type="project" value="TreeGrafter"/>
</dbReference>
<feature type="transmembrane region" description="Helical" evidence="6">
    <location>
        <begin position="103"/>
        <end position="121"/>
    </location>
</feature>
<feature type="transmembrane region" description="Helical" evidence="6">
    <location>
        <begin position="249"/>
        <end position="266"/>
    </location>
</feature>
<accession>A0A9P6A135</accession>
<comment type="subcellular location">
    <subcellularLocation>
        <location evidence="1">Membrane</location>
        <topology evidence="1">Multi-pass membrane protein</topology>
    </subcellularLocation>
</comment>
<dbReference type="GO" id="GO:0035879">
    <property type="term" value="P:plasma membrane lactate transport"/>
    <property type="evidence" value="ECO:0007669"/>
    <property type="project" value="TreeGrafter"/>
</dbReference>
<dbReference type="InterPro" id="IPR036259">
    <property type="entry name" value="MFS_trans_sf"/>
</dbReference>
<keyword evidence="3 6" id="KW-1133">Transmembrane helix</keyword>
<evidence type="ECO:0000256" key="4">
    <source>
        <dbReference type="ARBA" id="ARBA00023136"/>
    </source>
</evidence>
<feature type="transmembrane region" description="Helical" evidence="6">
    <location>
        <begin position="329"/>
        <end position="348"/>
    </location>
</feature>
<feature type="compositionally biased region" description="Basic and acidic residues" evidence="5">
    <location>
        <begin position="479"/>
        <end position="488"/>
    </location>
</feature>
<feature type="transmembrane region" description="Helical" evidence="6">
    <location>
        <begin position="21"/>
        <end position="44"/>
    </location>
</feature>
<feature type="transmembrane region" description="Helical" evidence="6">
    <location>
        <begin position="127"/>
        <end position="146"/>
    </location>
</feature>
<feature type="domain" description="Major facilitator superfamily (MFS) profile" evidence="7">
    <location>
        <begin position="36"/>
        <end position="457"/>
    </location>
</feature>
<evidence type="ECO:0000256" key="6">
    <source>
        <dbReference type="SAM" id="Phobius"/>
    </source>
</evidence>
<feature type="transmembrane region" description="Helical" evidence="6">
    <location>
        <begin position="431"/>
        <end position="453"/>
    </location>
</feature>
<protein>
    <submittedName>
        <fullName evidence="8">MFS general substrate transporter</fullName>
    </submittedName>
</protein>
<evidence type="ECO:0000256" key="1">
    <source>
        <dbReference type="ARBA" id="ARBA00004141"/>
    </source>
</evidence>